<feature type="compositionally biased region" description="Basic and acidic residues" evidence="1">
    <location>
        <begin position="193"/>
        <end position="224"/>
    </location>
</feature>
<gene>
    <name evidence="3" type="ORF">GT347_23900</name>
</gene>
<name>A0A857JCC8_9BURK</name>
<dbReference type="PROSITE" id="PS51257">
    <property type="entry name" value="PROKAR_LIPOPROTEIN"/>
    <property type="match status" value="1"/>
</dbReference>
<reference evidence="3 4" key="1">
    <citation type="submission" date="2020-01" db="EMBL/GenBank/DDBJ databases">
        <title>Genome sequencing of strain KACC 21265.</title>
        <authorList>
            <person name="Heo J."/>
            <person name="Kim S.-J."/>
            <person name="Kim J.-S."/>
            <person name="Hong S.-B."/>
            <person name="Kwon S.-W."/>
        </authorList>
    </citation>
    <scope>NUCLEOTIDE SEQUENCE [LARGE SCALE GENOMIC DNA]</scope>
    <source>
        <strain evidence="3 4">KACC 21265</strain>
    </source>
</reference>
<dbReference type="AlphaFoldDB" id="A0A857JCC8"/>
<dbReference type="KEGG" id="xyk:GT347_23900"/>
<dbReference type="Proteomes" id="UP000464787">
    <property type="component" value="Chromosome"/>
</dbReference>
<keyword evidence="4" id="KW-1185">Reference proteome</keyword>
<feature type="compositionally biased region" description="Low complexity" evidence="1">
    <location>
        <begin position="156"/>
        <end position="176"/>
    </location>
</feature>
<organism evidence="3 4">
    <name type="scientific">Xylophilus rhododendri</name>
    <dbReference type="NCBI Taxonomy" id="2697032"/>
    <lineage>
        <taxon>Bacteria</taxon>
        <taxon>Pseudomonadati</taxon>
        <taxon>Pseudomonadota</taxon>
        <taxon>Betaproteobacteria</taxon>
        <taxon>Burkholderiales</taxon>
        <taxon>Xylophilus</taxon>
    </lineage>
</organism>
<feature type="compositionally biased region" description="Basic and acidic residues" evidence="1">
    <location>
        <begin position="145"/>
        <end position="155"/>
    </location>
</feature>
<feature type="signal peptide" evidence="2">
    <location>
        <begin position="1"/>
        <end position="16"/>
    </location>
</feature>
<feature type="compositionally biased region" description="Basic and acidic residues" evidence="1">
    <location>
        <begin position="117"/>
        <end position="133"/>
    </location>
</feature>
<dbReference type="RefSeq" id="WP_160554569.1">
    <property type="nucleotide sequence ID" value="NZ_CP047650.1"/>
</dbReference>
<accession>A0A857JCC8</accession>
<sequence length="243" mass="27241">MRLARFSPGLAAVALAAMLAACSHTPLPEIPEGLRPRAEPIEPDVAARLFAEVQAERDRLTAAQATEEAQCYQRFVVNACLLEVRDRYRPQLNALNHRDTAVRAGERQRHELERLARVEEQRQQNERDEERARQRAATAVPTEQRQADLDRRNADRAAAAPGNAARAQANRSSAQQSHEKAVADQAQRAAAAPDERRQYDERVKAAQERREAQARREQENKDKVPAQPLPETPAPPSPPVQVR</sequence>
<protein>
    <recommendedName>
        <fullName evidence="5">Lipoprotein</fullName>
    </recommendedName>
</protein>
<proteinExistence type="predicted"/>
<feature type="region of interest" description="Disordered" evidence="1">
    <location>
        <begin position="117"/>
        <end position="243"/>
    </location>
</feature>
<evidence type="ECO:0000256" key="1">
    <source>
        <dbReference type="SAM" id="MobiDB-lite"/>
    </source>
</evidence>
<dbReference type="EMBL" id="CP047650">
    <property type="protein sequence ID" value="QHJ00760.1"/>
    <property type="molecule type" value="Genomic_DNA"/>
</dbReference>
<keyword evidence="2" id="KW-0732">Signal</keyword>
<feature type="compositionally biased region" description="Low complexity" evidence="1">
    <location>
        <begin position="183"/>
        <end position="192"/>
    </location>
</feature>
<evidence type="ECO:0000256" key="2">
    <source>
        <dbReference type="SAM" id="SignalP"/>
    </source>
</evidence>
<evidence type="ECO:0000313" key="3">
    <source>
        <dbReference type="EMBL" id="QHJ00760.1"/>
    </source>
</evidence>
<evidence type="ECO:0000313" key="4">
    <source>
        <dbReference type="Proteomes" id="UP000464787"/>
    </source>
</evidence>
<evidence type="ECO:0008006" key="5">
    <source>
        <dbReference type="Google" id="ProtNLM"/>
    </source>
</evidence>
<feature type="chain" id="PRO_5032685773" description="Lipoprotein" evidence="2">
    <location>
        <begin position="17"/>
        <end position="243"/>
    </location>
</feature>
<feature type="compositionally biased region" description="Pro residues" evidence="1">
    <location>
        <begin position="227"/>
        <end position="243"/>
    </location>
</feature>